<name>A0ABU1YB74_9FLAO</name>
<dbReference type="Proteomes" id="UP001269081">
    <property type="component" value="Unassembled WGS sequence"/>
</dbReference>
<dbReference type="EMBL" id="JAVDWQ010000013">
    <property type="protein sequence ID" value="MDR7211490.1"/>
    <property type="molecule type" value="Genomic_DNA"/>
</dbReference>
<gene>
    <name evidence="1" type="ORF">J2W48_003445</name>
</gene>
<accession>A0ABU1YB74</accession>
<evidence type="ECO:0008006" key="3">
    <source>
        <dbReference type="Google" id="ProtNLM"/>
    </source>
</evidence>
<evidence type="ECO:0000313" key="1">
    <source>
        <dbReference type="EMBL" id="MDR7211490.1"/>
    </source>
</evidence>
<evidence type="ECO:0000313" key="2">
    <source>
        <dbReference type="Proteomes" id="UP001269081"/>
    </source>
</evidence>
<sequence>MLKFKLVVLLLIGTLGFGQTKVLYNQSVEAYKSKNYVLFLKLAKQLDSIRPMHPAYTYNLASAYALNGKKEDALSVLKNMVLANNTIVFEDDADFELIKTDKGFKDLLELKVSQSKTIKNSVEKLRLSEKDLHPEGLLYLEKEKVWLSSSIRNKKIVSFDTSGKCSDWFTDCLYSVFVLKADENQKFLWVACSAIPEMKDFTKELEGKSEILKIDIATKKMVKRYTVEGTHVFGDLVVAKNNDVFISDSAEPIIYKIEKDNLVLWKDLRNQAFNLQGITFNKNESKLFVADYLKGILTIDLKTKKESWLDFSKEVSKKGIDGLFFYKNTLIAIQNGVVPIRIVSYKLNKTETRIIDFKLLDNNREEFNEPALGTLVKNKLYFFANSPWKFYDKNFQLDESKIENPMLFELDLEKSL</sequence>
<reference evidence="1 2" key="1">
    <citation type="submission" date="2023-07" db="EMBL/GenBank/DDBJ databases">
        <title>Sorghum-associated microbial communities from plants grown in Nebraska, USA.</title>
        <authorList>
            <person name="Schachtman D."/>
        </authorList>
    </citation>
    <scope>NUCLEOTIDE SEQUENCE [LARGE SCALE GENOMIC DNA]</scope>
    <source>
        <strain evidence="1 2">4129</strain>
    </source>
</reference>
<keyword evidence="2" id="KW-1185">Reference proteome</keyword>
<organism evidence="1 2">
    <name type="scientific">Flavobacterium piscis</name>
    <dbReference type="NCBI Taxonomy" id="1114874"/>
    <lineage>
        <taxon>Bacteria</taxon>
        <taxon>Pseudomonadati</taxon>
        <taxon>Bacteroidota</taxon>
        <taxon>Flavobacteriia</taxon>
        <taxon>Flavobacteriales</taxon>
        <taxon>Flavobacteriaceae</taxon>
        <taxon>Flavobacterium</taxon>
    </lineage>
</organism>
<protein>
    <recommendedName>
        <fullName evidence="3">Tetratricopeptide repeat protein</fullName>
    </recommendedName>
</protein>
<dbReference type="InterPro" id="IPR011042">
    <property type="entry name" value="6-blade_b-propeller_TolB-like"/>
</dbReference>
<dbReference type="Gene3D" id="2.120.10.30">
    <property type="entry name" value="TolB, C-terminal domain"/>
    <property type="match status" value="1"/>
</dbReference>
<comment type="caution">
    <text evidence="1">The sequence shown here is derived from an EMBL/GenBank/DDBJ whole genome shotgun (WGS) entry which is preliminary data.</text>
</comment>
<dbReference type="NCBIfam" id="NF047558">
    <property type="entry name" value="TPR_END_plus"/>
    <property type="match status" value="1"/>
</dbReference>
<proteinExistence type="predicted"/>
<dbReference type="RefSeq" id="WP_310282847.1">
    <property type="nucleotide sequence ID" value="NZ_JAVDWQ010000013.1"/>
</dbReference>
<dbReference type="SUPFAM" id="SSF63825">
    <property type="entry name" value="YWTD domain"/>
    <property type="match status" value="1"/>
</dbReference>